<dbReference type="AlphaFoldDB" id="A0A1W2BDT0"/>
<feature type="domain" description="Sugar fermentation stimulation protein C-terminal" evidence="2">
    <location>
        <begin position="85"/>
        <end position="227"/>
    </location>
</feature>
<dbReference type="Gene3D" id="3.40.1350.60">
    <property type="match status" value="1"/>
</dbReference>
<dbReference type="EMBL" id="FWXR01000006">
    <property type="protein sequence ID" value="SMC70961.1"/>
    <property type="molecule type" value="Genomic_DNA"/>
</dbReference>
<dbReference type="Gene3D" id="2.40.50.580">
    <property type="match status" value="1"/>
</dbReference>
<dbReference type="Pfam" id="PF03749">
    <property type="entry name" value="SfsA"/>
    <property type="match status" value="1"/>
</dbReference>
<feature type="domain" description="SfsA N-terminal OB" evidence="3">
    <location>
        <begin position="14"/>
        <end position="81"/>
    </location>
</feature>
<dbReference type="PANTHER" id="PTHR30545">
    <property type="entry name" value="SUGAR FERMENTATION STIMULATION PROTEIN A"/>
    <property type="match status" value="1"/>
</dbReference>
<dbReference type="HAMAP" id="MF_00095">
    <property type="entry name" value="SfsA"/>
    <property type="match status" value="1"/>
</dbReference>
<protein>
    <recommendedName>
        <fullName evidence="1">Sugar fermentation stimulation protein homolog</fullName>
    </recommendedName>
</protein>
<evidence type="ECO:0000259" key="3">
    <source>
        <dbReference type="Pfam" id="PF17746"/>
    </source>
</evidence>
<dbReference type="RefSeq" id="WP_084409827.1">
    <property type="nucleotide sequence ID" value="NZ_FWXR01000006.1"/>
</dbReference>
<evidence type="ECO:0000256" key="1">
    <source>
        <dbReference type="HAMAP-Rule" id="MF_00095"/>
    </source>
</evidence>
<organism evidence="4 5">
    <name type="scientific">Fulvimarina manganoxydans</name>
    <dbReference type="NCBI Taxonomy" id="937218"/>
    <lineage>
        <taxon>Bacteria</taxon>
        <taxon>Pseudomonadati</taxon>
        <taxon>Pseudomonadota</taxon>
        <taxon>Alphaproteobacteria</taxon>
        <taxon>Hyphomicrobiales</taxon>
        <taxon>Aurantimonadaceae</taxon>
        <taxon>Fulvimarina</taxon>
    </lineage>
</organism>
<proteinExistence type="inferred from homology"/>
<dbReference type="InterPro" id="IPR005224">
    <property type="entry name" value="SfsA"/>
</dbReference>
<reference evidence="4 5" key="1">
    <citation type="submission" date="2017-04" db="EMBL/GenBank/DDBJ databases">
        <authorList>
            <person name="Afonso C.L."/>
            <person name="Miller P.J."/>
            <person name="Scott M.A."/>
            <person name="Spackman E."/>
            <person name="Goraichik I."/>
            <person name="Dimitrov K.M."/>
            <person name="Suarez D.L."/>
            <person name="Swayne D.E."/>
        </authorList>
    </citation>
    <scope>NUCLEOTIDE SEQUENCE [LARGE SCALE GENOMIC DNA]</scope>
    <source>
        <strain evidence="4 5">CGMCC 1.10972</strain>
    </source>
</reference>
<dbReference type="Pfam" id="PF17746">
    <property type="entry name" value="SfsA_N"/>
    <property type="match status" value="1"/>
</dbReference>
<dbReference type="InterPro" id="IPR041465">
    <property type="entry name" value="SfsA_N"/>
</dbReference>
<name>A0A1W2BDT0_9HYPH</name>
<sequence>MPNFPTPLLPARLLRRYKRFLADVVLDETGKETTAHCPNPGAMMGLKAPGSRVWLSRSPNLKRKLPLTLEIVEADGTLVGINTNLPNTLAAEAIEAGLVPALTGLGPLRREVRYGQSSRIDLLGQEPKADGAETRPVFIEVKNVHLMREPGLAEFPDCVTARGAKHLAELADQAEAGARAIMLYIVQRGDCERLSFADDLDPAYAKAFAAARARGVEAYAVRCDINLSQIIPRVMIPVIEPADA</sequence>
<gene>
    <name evidence="1" type="primary">sfsA</name>
    <name evidence="4" type="ORF">SAMN06297251_10675</name>
</gene>
<dbReference type="Proteomes" id="UP000192656">
    <property type="component" value="Unassembled WGS sequence"/>
</dbReference>
<dbReference type="InterPro" id="IPR040452">
    <property type="entry name" value="SfsA_C"/>
</dbReference>
<keyword evidence="5" id="KW-1185">Reference proteome</keyword>
<dbReference type="OrthoDB" id="9802365at2"/>
<comment type="similarity">
    <text evidence="1">Belongs to the SfsA family.</text>
</comment>
<accession>A0A1W2BDT0</accession>
<evidence type="ECO:0000313" key="4">
    <source>
        <dbReference type="EMBL" id="SMC70961.1"/>
    </source>
</evidence>
<dbReference type="PANTHER" id="PTHR30545:SF2">
    <property type="entry name" value="SUGAR FERMENTATION STIMULATION PROTEIN A"/>
    <property type="match status" value="1"/>
</dbReference>
<dbReference type="CDD" id="cd22359">
    <property type="entry name" value="SfsA-like_bacterial"/>
    <property type="match status" value="1"/>
</dbReference>
<dbReference type="STRING" id="937218.SAMN06297251_10675"/>
<evidence type="ECO:0000259" key="2">
    <source>
        <dbReference type="Pfam" id="PF03749"/>
    </source>
</evidence>
<dbReference type="NCBIfam" id="TIGR00230">
    <property type="entry name" value="sfsA"/>
    <property type="match status" value="1"/>
</dbReference>
<dbReference type="GO" id="GO:0003677">
    <property type="term" value="F:DNA binding"/>
    <property type="evidence" value="ECO:0007669"/>
    <property type="project" value="InterPro"/>
</dbReference>
<evidence type="ECO:0000313" key="5">
    <source>
        <dbReference type="Proteomes" id="UP000192656"/>
    </source>
</evidence>